<dbReference type="Pfam" id="PF01794">
    <property type="entry name" value="Ferric_reduct"/>
    <property type="match status" value="1"/>
</dbReference>
<keyword evidence="3 5" id="KW-1133">Transmembrane helix</keyword>
<feature type="transmembrane region" description="Helical" evidence="5">
    <location>
        <begin position="157"/>
        <end position="179"/>
    </location>
</feature>
<accession>A0A6J7EGP2</accession>
<feature type="domain" description="Ferric oxidoreductase" evidence="6">
    <location>
        <begin position="14"/>
        <end position="142"/>
    </location>
</feature>
<gene>
    <name evidence="7" type="ORF">UFOPK3376_01368</name>
</gene>
<dbReference type="AlphaFoldDB" id="A0A6J7EGP2"/>
<name>A0A6J7EGP2_9ZZZZ</name>
<feature type="transmembrane region" description="Helical" evidence="5">
    <location>
        <begin position="15"/>
        <end position="36"/>
    </location>
</feature>
<feature type="transmembrane region" description="Helical" evidence="5">
    <location>
        <begin position="131"/>
        <end position="151"/>
    </location>
</feature>
<evidence type="ECO:0000256" key="3">
    <source>
        <dbReference type="ARBA" id="ARBA00022989"/>
    </source>
</evidence>
<feature type="transmembrane region" description="Helical" evidence="5">
    <location>
        <begin position="99"/>
        <end position="119"/>
    </location>
</feature>
<reference evidence="7" key="1">
    <citation type="submission" date="2020-05" db="EMBL/GenBank/DDBJ databases">
        <authorList>
            <person name="Chiriac C."/>
            <person name="Salcher M."/>
            <person name="Ghai R."/>
            <person name="Kavagutti S V."/>
        </authorList>
    </citation>
    <scope>NUCLEOTIDE SEQUENCE</scope>
</reference>
<evidence type="ECO:0000256" key="1">
    <source>
        <dbReference type="ARBA" id="ARBA00004141"/>
    </source>
</evidence>
<proteinExistence type="predicted"/>
<dbReference type="GO" id="GO:0016020">
    <property type="term" value="C:membrane"/>
    <property type="evidence" value="ECO:0007669"/>
    <property type="project" value="UniProtKB-SubCell"/>
</dbReference>
<keyword evidence="4 5" id="KW-0472">Membrane</keyword>
<dbReference type="InterPro" id="IPR013130">
    <property type="entry name" value="Fe3_Rdtase_TM_dom"/>
</dbReference>
<organism evidence="7">
    <name type="scientific">freshwater metagenome</name>
    <dbReference type="NCBI Taxonomy" id="449393"/>
    <lineage>
        <taxon>unclassified sequences</taxon>
        <taxon>metagenomes</taxon>
        <taxon>ecological metagenomes</taxon>
    </lineage>
</organism>
<sequence length="203" mass="21820">MNPQTWWYLSRGSGVVAWVMLAATNLWGILLVTRMLRAVDRPAWLLDLHRWLGALAILTTGIHLGALVADNYAHFGWKEILVPNGCVGNCWPHASKTAAVTWGVIAMYIVVVVELSSLMMRKLPRKLWHSIHLFSYVAFAMATVHGALAGTDRGNTAYIAAVGAVTGGIILAAIGRILVARGKAKVRAERVAGPPSGSESAVS</sequence>
<evidence type="ECO:0000313" key="7">
    <source>
        <dbReference type="EMBL" id="CAB4879549.1"/>
    </source>
</evidence>
<feature type="transmembrane region" description="Helical" evidence="5">
    <location>
        <begin position="48"/>
        <end position="69"/>
    </location>
</feature>
<evidence type="ECO:0000256" key="5">
    <source>
        <dbReference type="SAM" id="Phobius"/>
    </source>
</evidence>
<evidence type="ECO:0000256" key="2">
    <source>
        <dbReference type="ARBA" id="ARBA00022692"/>
    </source>
</evidence>
<comment type="subcellular location">
    <subcellularLocation>
        <location evidence="1">Membrane</location>
        <topology evidence="1">Multi-pass membrane protein</topology>
    </subcellularLocation>
</comment>
<keyword evidence="2 5" id="KW-0812">Transmembrane</keyword>
<evidence type="ECO:0000256" key="4">
    <source>
        <dbReference type="ARBA" id="ARBA00023136"/>
    </source>
</evidence>
<evidence type="ECO:0000259" key="6">
    <source>
        <dbReference type="Pfam" id="PF01794"/>
    </source>
</evidence>
<dbReference type="EMBL" id="CAFBLP010000030">
    <property type="protein sequence ID" value="CAB4879549.1"/>
    <property type="molecule type" value="Genomic_DNA"/>
</dbReference>
<protein>
    <submittedName>
        <fullName evidence="7">Unannotated protein</fullName>
    </submittedName>
</protein>